<evidence type="ECO:0000313" key="6">
    <source>
        <dbReference type="EMBL" id="MDK4246785.1"/>
    </source>
</evidence>
<name>A0ABT7FMQ9_9CORY</name>
<evidence type="ECO:0000256" key="2">
    <source>
        <dbReference type="ARBA" id="ARBA00023125"/>
    </source>
</evidence>
<dbReference type="InterPro" id="IPR041490">
    <property type="entry name" value="KstR2_TetR_C"/>
</dbReference>
<dbReference type="SUPFAM" id="SSF48498">
    <property type="entry name" value="Tetracyclin repressor-like, C-terminal domain"/>
    <property type="match status" value="1"/>
</dbReference>
<dbReference type="InterPro" id="IPR050109">
    <property type="entry name" value="HTH-type_TetR-like_transc_reg"/>
</dbReference>
<organism evidence="6 7">
    <name type="scientific">Corynebacterium accolens</name>
    <dbReference type="NCBI Taxonomy" id="38284"/>
    <lineage>
        <taxon>Bacteria</taxon>
        <taxon>Bacillati</taxon>
        <taxon>Actinomycetota</taxon>
        <taxon>Actinomycetes</taxon>
        <taxon>Mycobacteriales</taxon>
        <taxon>Corynebacteriaceae</taxon>
        <taxon>Corynebacterium</taxon>
    </lineage>
</organism>
<dbReference type="PANTHER" id="PTHR30055">
    <property type="entry name" value="HTH-TYPE TRANSCRIPTIONAL REGULATOR RUTR"/>
    <property type="match status" value="1"/>
</dbReference>
<dbReference type="SUPFAM" id="SSF46689">
    <property type="entry name" value="Homeodomain-like"/>
    <property type="match status" value="1"/>
</dbReference>
<dbReference type="InterPro" id="IPR036271">
    <property type="entry name" value="Tet_transcr_reg_TetR-rel_C_sf"/>
</dbReference>
<dbReference type="InterPro" id="IPR009057">
    <property type="entry name" value="Homeodomain-like_sf"/>
</dbReference>
<dbReference type="EMBL" id="JASNUO010000002">
    <property type="protein sequence ID" value="MDK4246785.1"/>
    <property type="molecule type" value="Genomic_DNA"/>
</dbReference>
<keyword evidence="3" id="KW-0804">Transcription</keyword>
<evidence type="ECO:0000313" key="7">
    <source>
        <dbReference type="Proteomes" id="UP001239414"/>
    </source>
</evidence>
<keyword evidence="7" id="KW-1185">Reference proteome</keyword>
<dbReference type="PRINTS" id="PR00455">
    <property type="entry name" value="HTHTETR"/>
</dbReference>
<keyword evidence="2 4" id="KW-0238">DNA-binding</keyword>
<dbReference type="PROSITE" id="PS50977">
    <property type="entry name" value="HTH_TETR_2"/>
    <property type="match status" value="1"/>
</dbReference>
<reference evidence="6 7" key="1">
    <citation type="submission" date="2023-05" db="EMBL/GenBank/DDBJ databases">
        <title>Metabolic capabilities are highly conserved among human nasal-associated Corynebacterium species in pangenomic analyses.</title>
        <authorList>
            <person name="Tran T.H."/>
            <person name="Roberts A.Q."/>
            <person name="Escapa I.F."/>
            <person name="Gao W."/>
            <person name="Conlan S."/>
            <person name="Kong H."/>
            <person name="Segre J.A."/>
            <person name="Kelly M.S."/>
            <person name="Lemon K.P."/>
        </authorList>
    </citation>
    <scope>NUCLEOTIDE SEQUENCE [LARGE SCALE GENOMIC DNA]</scope>
    <source>
        <strain evidence="6 7">KPL3802</strain>
    </source>
</reference>
<evidence type="ECO:0000256" key="3">
    <source>
        <dbReference type="ARBA" id="ARBA00023163"/>
    </source>
</evidence>
<keyword evidence="1" id="KW-0805">Transcription regulation</keyword>
<evidence type="ECO:0000256" key="4">
    <source>
        <dbReference type="PROSITE-ProRule" id="PRU00335"/>
    </source>
</evidence>
<gene>
    <name evidence="6" type="ORF">QPX34_01945</name>
</gene>
<evidence type="ECO:0000256" key="1">
    <source>
        <dbReference type="ARBA" id="ARBA00023015"/>
    </source>
</evidence>
<feature type="domain" description="HTH tetR-type" evidence="5">
    <location>
        <begin position="4"/>
        <end position="64"/>
    </location>
</feature>
<dbReference type="InterPro" id="IPR001647">
    <property type="entry name" value="HTH_TetR"/>
</dbReference>
<accession>A0ABT7FMQ9</accession>
<evidence type="ECO:0000259" key="5">
    <source>
        <dbReference type="PROSITE" id="PS50977"/>
    </source>
</evidence>
<proteinExistence type="predicted"/>
<dbReference type="Pfam" id="PF17932">
    <property type="entry name" value="TetR_C_24"/>
    <property type="match status" value="1"/>
</dbReference>
<dbReference type="Proteomes" id="UP001239414">
    <property type="component" value="Unassembled WGS sequence"/>
</dbReference>
<feature type="DNA-binding region" description="H-T-H motif" evidence="4">
    <location>
        <begin position="27"/>
        <end position="46"/>
    </location>
</feature>
<sequence>MANQRRRDQIAAAALDLFDQRGYHATGMQDIAQAVGMRASSLYNHFSSKQELLSEVTIATMEDLLRANATGLVGFTDPRERLVETMKVHVIFHATHARRVRVVNNELNNLEQPHKSVVLQLRRDYVARWMSVVNEGNFHAENLKIACWALIDMGIGVAQWFSPEGAYSAEELGAMYGQFALRQLT</sequence>
<dbReference type="RefSeq" id="WP_023016875.1">
    <property type="nucleotide sequence ID" value="NZ_JALXXF010000004.1"/>
</dbReference>
<dbReference type="PANTHER" id="PTHR30055:SF234">
    <property type="entry name" value="HTH-TYPE TRANSCRIPTIONAL REGULATOR BETI"/>
    <property type="match status" value="1"/>
</dbReference>
<dbReference type="Gene3D" id="1.10.357.10">
    <property type="entry name" value="Tetracycline Repressor, domain 2"/>
    <property type="match status" value="1"/>
</dbReference>
<protein>
    <submittedName>
        <fullName evidence="6">TetR/AcrR family transcriptional regulator</fullName>
    </submittedName>
</protein>
<comment type="caution">
    <text evidence="6">The sequence shown here is derived from an EMBL/GenBank/DDBJ whole genome shotgun (WGS) entry which is preliminary data.</text>
</comment>
<dbReference type="Pfam" id="PF00440">
    <property type="entry name" value="TetR_N"/>
    <property type="match status" value="1"/>
</dbReference>